<gene>
    <name evidence="3" type="ORF">CJ213_01065</name>
</gene>
<feature type="transmembrane region" description="Helical" evidence="2">
    <location>
        <begin position="54"/>
        <end position="71"/>
    </location>
</feature>
<feature type="region of interest" description="Disordered" evidence="1">
    <location>
        <begin position="202"/>
        <end position="314"/>
    </location>
</feature>
<keyword evidence="2" id="KW-1133">Transmembrane helix</keyword>
<reference evidence="3 4" key="1">
    <citation type="submission" date="2017-09" db="EMBL/GenBank/DDBJ databases">
        <title>Bacterial strain isolated from the female urinary microbiota.</title>
        <authorList>
            <person name="Thomas-White K."/>
            <person name="Kumar N."/>
            <person name="Forster S."/>
            <person name="Putonti C."/>
            <person name="Lawley T."/>
            <person name="Wolfe A.J."/>
        </authorList>
    </citation>
    <scope>NUCLEOTIDE SEQUENCE [LARGE SCALE GENOMIC DNA]</scope>
    <source>
        <strain evidence="3 4">UMB0411</strain>
    </source>
</reference>
<feature type="region of interest" description="Disordered" evidence="1">
    <location>
        <begin position="1"/>
        <end position="47"/>
    </location>
</feature>
<dbReference type="RefSeq" id="WP_102155161.1">
    <property type="nucleotide sequence ID" value="NZ_PNGY01000001.1"/>
</dbReference>
<comment type="caution">
    <text evidence="3">The sequence shown here is derived from an EMBL/GenBank/DDBJ whole genome shotgun (WGS) entry which is preliminary data.</text>
</comment>
<dbReference type="EMBL" id="PNGY01000001">
    <property type="protein sequence ID" value="PMC54763.1"/>
    <property type="molecule type" value="Genomic_DNA"/>
</dbReference>
<protein>
    <submittedName>
        <fullName evidence="3">Uncharacterized protein</fullName>
    </submittedName>
</protein>
<feature type="compositionally biased region" description="Basic and acidic residues" evidence="1">
    <location>
        <begin position="202"/>
        <end position="216"/>
    </location>
</feature>
<proteinExistence type="predicted"/>
<feature type="compositionally biased region" description="Polar residues" evidence="1">
    <location>
        <begin position="14"/>
        <end position="35"/>
    </location>
</feature>
<dbReference type="Proteomes" id="UP000235293">
    <property type="component" value="Unassembled WGS sequence"/>
</dbReference>
<accession>A0A9X7FEQ5</accession>
<keyword evidence="2" id="KW-0812">Transmembrane</keyword>
<feature type="compositionally biased region" description="Basic and acidic residues" evidence="1">
    <location>
        <begin position="1"/>
        <end position="12"/>
    </location>
</feature>
<evidence type="ECO:0000256" key="2">
    <source>
        <dbReference type="SAM" id="Phobius"/>
    </source>
</evidence>
<evidence type="ECO:0000313" key="4">
    <source>
        <dbReference type="Proteomes" id="UP000235293"/>
    </source>
</evidence>
<evidence type="ECO:0000256" key="1">
    <source>
        <dbReference type="SAM" id="MobiDB-lite"/>
    </source>
</evidence>
<feature type="compositionally biased region" description="Low complexity" evidence="1">
    <location>
        <begin position="270"/>
        <end position="301"/>
    </location>
</feature>
<sequence length="343" mass="38162">MNNNDVSDKNSDVQKTQIINNSATPYDKSQINMSHKPNNAKNPKNTKSKKLKHILLTVLIIFLAAGVIGSIQQNKPNNTKTKLSASECKNIAKNYVVDDFLSLNAIKKKMTTSGCSAKDSESAINYLDDTYDFNNVAVRKLRLLVEDDNNLTEEDAKSKLEDLKFDETEIEFAINHYSDEICSVKKNDLSCEIEKDSIFAKKDKDSKSKGSKDNNKNKPKSSSNGDSDNKNQTNTNKTGTKKNSTNKSSVDSSNSNSTQSENRNAEEQQENQQPVQAPVQQQAQAPTQQPATVPQQPQQQQLPLVHPGSFCSTSGQQGVTIRGTLMMCKLGANDDRLRWRKVW</sequence>
<name>A0A9X7FEQ5_9BIFI</name>
<evidence type="ECO:0000313" key="3">
    <source>
        <dbReference type="EMBL" id="PMC54763.1"/>
    </source>
</evidence>
<organism evidence="3 4">
    <name type="scientific">Gardnerella swidsinskii</name>
    <dbReference type="NCBI Taxonomy" id="2792979"/>
    <lineage>
        <taxon>Bacteria</taxon>
        <taxon>Bacillati</taxon>
        <taxon>Actinomycetota</taxon>
        <taxon>Actinomycetes</taxon>
        <taxon>Bifidobacteriales</taxon>
        <taxon>Bifidobacteriaceae</taxon>
        <taxon>Gardnerella</taxon>
    </lineage>
</organism>
<dbReference type="AlphaFoldDB" id="A0A9X7FEQ5"/>
<feature type="compositionally biased region" description="Low complexity" evidence="1">
    <location>
        <begin position="220"/>
        <end position="262"/>
    </location>
</feature>
<keyword evidence="2" id="KW-0472">Membrane</keyword>